<dbReference type="Gene3D" id="3.30.1050.10">
    <property type="entry name" value="SCP2 sterol-binding domain"/>
    <property type="match status" value="1"/>
</dbReference>
<feature type="domain" description="SCP2" evidence="1">
    <location>
        <begin position="15"/>
        <end position="121"/>
    </location>
</feature>
<evidence type="ECO:0000259" key="1">
    <source>
        <dbReference type="Pfam" id="PF02036"/>
    </source>
</evidence>
<name>A0A7C3WLP0_THEPE</name>
<accession>A0A7C3WLP0</accession>
<reference evidence="2" key="1">
    <citation type="journal article" date="2020" name="mSystems">
        <title>Genome- and Community-Level Interaction Insights into Carbon Utilization and Element Cycling Functions of Hydrothermarchaeota in Hydrothermal Sediment.</title>
        <authorList>
            <person name="Zhou Z."/>
            <person name="Liu Y."/>
            <person name="Xu W."/>
            <person name="Pan J."/>
            <person name="Luo Z.H."/>
            <person name="Li M."/>
        </authorList>
    </citation>
    <scope>NUCLEOTIDE SEQUENCE [LARGE SCALE GENOMIC DNA]</scope>
    <source>
        <strain evidence="2">SpSt-8</strain>
    </source>
</reference>
<organism evidence="2">
    <name type="scientific">Thermofilum pendens</name>
    <dbReference type="NCBI Taxonomy" id="2269"/>
    <lineage>
        <taxon>Archaea</taxon>
        <taxon>Thermoproteota</taxon>
        <taxon>Thermoprotei</taxon>
        <taxon>Thermofilales</taxon>
        <taxon>Thermofilaceae</taxon>
        <taxon>Thermofilum</taxon>
    </lineage>
</organism>
<evidence type="ECO:0000313" key="2">
    <source>
        <dbReference type="EMBL" id="HGB25001.1"/>
    </source>
</evidence>
<comment type="caution">
    <text evidence="2">The sequence shown here is derived from an EMBL/GenBank/DDBJ whole genome shotgun (WGS) entry which is preliminary data.</text>
</comment>
<protein>
    <recommendedName>
        <fullName evidence="1">SCP2 domain-containing protein</fullName>
    </recommendedName>
</protein>
<sequence length="151" mass="17066">MPLDTTTLVLLHRVRERLNSSETFRNAVKGWSSRILVKINPPDPRVPYSYRVLMEVKDGVCTALRTLEPEENVDADIQVEMDIGTYEAMLKGETSSTAAFLSGKLKIRGKTMELLKRKAALEVLNETMREMLFGGGAIPAMLPYLKREFTF</sequence>
<dbReference type="InterPro" id="IPR003033">
    <property type="entry name" value="SCP2_sterol-bd_dom"/>
</dbReference>
<dbReference type="InterPro" id="IPR036527">
    <property type="entry name" value="SCP2_sterol-bd_dom_sf"/>
</dbReference>
<proteinExistence type="predicted"/>
<dbReference type="AlphaFoldDB" id="A0A7C3WLP0"/>
<dbReference type="SUPFAM" id="SSF55718">
    <property type="entry name" value="SCP-like"/>
    <property type="match status" value="1"/>
</dbReference>
<dbReference type="EMBL" id="DTIB01000068">
    <property type="protein sequence ID" value="HGB25001.1"/>
    <property type="molecule type" value="Genomic_DNA"/>
</dbReference>
<gene>
    <name evidence="2" type="ORF">ENV88_02960</name>
</gene>
<dbReference type="Pfam" id="PF02036">
    <property type="entry name" value="SCP2"/>
    <property type="match status" value="1"/>
</dbReference>